<sequence>MTTVADFGEYTGAMGTITVGGVPLADVQYDVKWERATVSHSRGGKHSDINIPGKLSVTTKITKALVYGDIEKTLGYSLTDTPITGTAETLLASSHVLDGTDNYEDMTDDTIATASRIRYTLQTNAITTGGTITIIGEDKDENPMEELIEVEPSAIGTTWTSTKVFKKVFGHVLRGMDSTSDLGTFAVASIAGSSTYTVGDPKIFDLVGTLTKGGHTIVITQPDCWFKAGGIAWEDAGKIIDVEGDVEMRDPDTLSVSVT</sequence>
<protein>
    <submittedName>
        <fullName evidence="1">Uncharacterized protein</fullName>
    </submittedName>
</protein>
<dbReference type="RefSeq" id="WP_109940570.1">
    <property type="nucleotide sequence ID" value="NZ_CP176366.1"/>
</dbReference>
<dbReference type="Proteomes" id="UP000245934">
    <property type="component" value="Unassembled WGS sequence"/>
</dbReference>
<evidence type="ECO:0000313" key="2">
    <source>
        <dbReference type="Proteomes" id="UP000245934"/>
    </source>
</evidence>
<gene>
    <name evidence="1" type="ORF">DLD82_07885</name>
</gene>
<accession>A0A2V2NEK2</accession>
<reference evidence="1 2" key="1">
    <citation type="submission" date="2018-05" db="EMBL/GenBank/DDBJ databases">
        <title>Draft genome of Methanospirillum stamsii Pt1.</title>
        <authorList>
            <person name="Dueholm M.S."/>
            <person name="Nielsen P.H."/>
            <person name="Bakmann L.F."/>
            <person name="Otzen D.E."/>
        </authorList>
    </citation>
    <scope>NUCLEOTIDE SEQUENCE [LARGE SCALE GENOMIC DNA]</scope>
    <source>
        <strain evidence="1 2">Pt1</strain>
    </source>
</reference>
<proteinExistence type="predicted"/>
<comment type="caution">
    <text evidence="1">The sequence shown here is derived from an EMBL/GenBank/DDBJ whole genome shotgun (WGS) entry which is preliminary data.</text>
</comment>
<name>A0A2V2NEK2_9EURY</name>
<organism evidence="1 2">
    <name type="scientific">Methanospirillum stamsii</name>
    <dbReference type="NCBI Taxonomy" id="1277351"/>
    <lineage>
        <taxon>Archaea</taxon>
        <taxon>Methanobacteriati</taxon>
        <taxon>Methanobacteriota</taxon>
        <taxon>Stenosarchaea group</taxon>
        <taxon>Methanomicrobia</taxon>
        <taxon>Methanomicrobiales</taxon>
        <taxon>Methanospirillaceae</taxon>
        <taxon>Methanospirillum</taxon>
    </lineage>
</organism>
<keyword evidence="2" id="KW-1185">Reference proteome</keyword>
<evidence type="ECO:0000313" key="1">
    <source>
        <dbReference type="EMBL" id="PWR74807.1"/>
    </source>
</evidence>
<dbReference type="AlphaFoldDB" id="A0A2V2NEK2"/>
<dbReference type="EMBL" id="QGMZ01000015">
    <property type="protein sequence ID" value="PWR74807.1"/>
    <property type="molecule type" value="Genomic_DNA"/>
</dbReference>
<dbReference type="GeneID" id="97610583"/>